<reference evidence="2 4" key="2">
    <citation type="submission" date="2018-06" db="EMBL/GenBank/DDBJ databases">
        <authorList>
            <consortium name="Pathogen Informatics"/>
            <person name="Doyle S."/>
        </authorList>
    </citation>
    <scope>NUCLEOTIDE SEQUENCE [LARGE SCALE GENOMIC DNA]</scope>
    <source>
        <strain evidence="2 4">NCTC10975</strain>
    </source>
</reference>
<dbReference type="Pfam" id="PF09639">
    <property type="entry name" value="YjcQ"/>
    <property type="match status" value="1"/>
</dbReference>
<dbReference type="Proteomes" id="UP000195540">
    <property type="component" value="Chromosome"/>
</dbReference>
<organism evidence="2 4">
    <name type="scientific">Proteus mirabilis</name>
    <dbReference type="NCBI Taxonomy" id="584"/>
    <lineage>
        <taxon>Bacteria</taxon>
        <taxon>Pseudomonadati</taxon>
        <taxon>Pseudomonadota</taxon>
        <taxon>Gammaproteobacteria</taxon>
        <taxon>Enterobacterales</taxon>
        <taxon>Morganellaceae</taxon>
        <taxon>Proteus</taxon>
    </lineage>
</organism>
<evidence type="ECO:0000313" key="3">
    <source>
        <dbReference type="Proteomes" id="UP000195540"/>
    </source>
</evidence>
<evidence type="ECO:0000313" key="1">
    <source>
        <dbReference type="EMBL" id="ARX35705.1"/>
    </source>
</evidence>
<proteinExistence type="predicted"/>
<protein>
    <submittedName>
        <fullName evidence="2">Uncharacterized protein</fullName>
    </submittedName>
</protein>
<dbReference type="EMBL" id="CP021694">
    <property type="protein sequence ID" value="ARX35705.1"/>
    <property type="molecule type" value="Genomic_DNA"/>
</dbReference>
<dbReference type="EMBL" id="UAUE01000020">
    <property type="protein sequence ID" value="SPY96820.1"/>
    <property type="molecule type" value="Genomic_DNA"/>
</dbReference>
<dbReference type="Gene3D" id="1.10.10.10">
    <property type="entry name" value="Winged helix-like DNA-binding domain superfamily/Winged helix DNA-binding domain"/>
    <property type="match status" value="1"/>
</dbReference>
<name>A0A1Z1SYM8_PROMI</name>
<dbReference type="InterPro" id="IPR036388">
    <property type="entry name" value="WH-like_DNA-bd_sf"/>
</dbReference>
<dbReference type="RefSeq" id="WP_017628819.1">
    <property type="nucleotide sequence ID" value="NZ_CAXOOV010000033.1"/>
</dbReference>
<dbReference type="OrthoDB" id="6447465at2"/>
<sequence>MTSLSEIQRNILIALNNRNYPMKPISNSQLTELEIRIGKDTLAYNINYLQDQGLIKDGAIQLSGTGKFGYILPKMALTSKGFDYINEDSIGNELNSVTIKIHQDTINKLESMIHDASISDAEKTTLIRYIKEKGVESVIGKCIDILISNTGSFTKLLSDLAKSIM</sequence>
<reference evidence="1 3" key="1">
    <citation type="submission" date="2017-05" db="EMBL/GenBank/DDBJ databases">
        <title>Whole genome sequencing of Proteus mirabilis AR_0155.</title>
        <authorList>
            <person name="Conlan S."/>
            <person name="Thomas P.J."/>
            <person name="Mullikin J."/>
            <person name="Frank K.M."/>
            <person name="Segre J.A."/>
        </authorList>
    </citation>
    <scope>NUCLEOTIDE SEQUENCE [LARGE SCALE GENOMIC DNA]</scope>
    <source>
        <strain evidence="1 3">AR_0155</strain>
    </source>
</reference>
<evidence type="ECO:0000313" key="2">
    <source>
        <dbReference type="EMBL" id="SPY96820.1"/>
    </source>
</evidence>
<evidence type="ECO:0000313" key="4">
    <source>
        <dbReference type="Proteomes" id="UP000251485"/>
    </source>
</evidence>
<dbReference type="AlphaFoldDB" id="A0A1Z1SYM8"/>
<dbReference type="InterPro" id="IPR018597">
    <property type="entry name" value="Phage_Tuc2009_YjcQ"/>
</dbReference>
<gene>
    <name evidence="1" type="ORF">AM402_16580</name>
    <name evidence="2" type="ORF">NCTC10975_02558</name>
</gene>
<accession>A0A1Z1SYM8</accession>
<dbReference type="Proteomes" id="UP000251485">
    <property type="component" value="Unassembled WGS sequence"/>
</dbReference>